<dbReference type="OrthoDB" id="9770424at2"/>
<dbReference type="PATRIC" id="fig|1379739.3.peg.2197"/>
<sequence>MDANKLMDEIIRKIKDLNIRPLKIMEVCGSHTDIIGKLGLRDILYPKVKFISGPGCPVCVTDESYINAALELLNKKNILITTFGDLVRVKGSSNSLMDKKIDHNNIKIVYSPLEAIKMAKENKSLEVVFLAVGFETTAPLIALSVKKAKHEKIENISFLLGLKTMKPILEHIFKDKNHDIDGLICPGHVASIKGANYFSFIRDTYNIPAAISGFQPLDILSSIYFIINGNMKNEKTFINLYKTCVKEEGNKIANELIDEVFSPEDSNWRGIGLIKNSALGLKHIYSDYDALKKFNIKIEQYKKSSSCICGEIILGKKSPKECTLFSKECTPRDSRGPCMVSKEGACAIFYKYNNFKF</sequence>
<dbReference type="PANTHER" id="PTHR30149:SF0">
    <property type="entry name" value="HYDROGENASE MATURATION FACTOR HYPD"/>
    <property type="match status" value="1"/>
</dbReference>
<proteinExistence type="inferred from homology"/>
<dbReference type="EMBL" id="JXSU01000007">
    <property type="protein sequence ID" value="KIS23763.1"/>
    <property type="molecule type" value="Genomic_DNA"/>
</dbReference>
<comment type="caution">
    <text evidence="4">The sequence shown here is derived from an EMBL/GenBank/DDBJ whole genome shotgun (WGS) entry which is preliminary data.</text>
</comment>
<dbReference type="GO" id="GO:0051604">
    <property type="term" value="P:protein maturation"/>
    <property type="evidence" value="ECO:0007669"/>
    <property type="project" value="TreeGrafter"/>
</dbReference>
<evidence type="ECO:0000256" key="1">
    <source>
        <dbReference type="ARBA" id="ARBA00007888"/>
    </source>
</evidence>
<dbReference type="GO" id="GO:0051539">
    <property type="term" value="F:4 iron, 4 sulfur cluster binding"/>
    <property type="evidence" value="ECO:0007669"/>
    <property type="project" value="TreeGrafter"/>
</dbReference>
<dbReference type="RefSeq" id="WP_003485965.1">
    <property type="nucleotide sequence ID" value="NZ_JXSU01000007.1"/>
</dbReference>
<dbReference type="Gene3D" id="3.40.50.11740">
    <property type="entry name" value="HypD, alpha/beta domain 2"/>
    <property type="match status" value="2"/>
</dbReference>
<dbReference type="GO" id="GO:0005506">
    <property type="term" value="F:iron ion binding"/>
    <property type="evidence" value="ECO:0007669"/>
    <property type="project" value="TreeGrafter"/>
</dbReference>
<dbReference type="InterPro" id="IPR042243">
    <property type="entry name" value="HypD_1"/>
</dbReference>
<evidence type="ECO:0000256" key="2">
    <source>
        <dbReference type="ARBA" id="ARBA00022723"/>
    </source>
</evidence>
<name>A0A0D0ZYY1_CLOBO</name>
<accession>A0A0D0ZYY1</accession>
<dbReference type="AlphaFoldDB" id="A0A0D0ZYY1"/>
<dbReference type="PIRSF" id="PIRSF005622">
    <property type="entry name" value="Hydrgn_mat_hypD"/>
    <property type="match status" value="1"/>
</dbReference>
<dbReference type="HOGENOM" id="CLU_048562_1_0_9"/>
<keyword evidence="2" id="KW-0479">Metal-binding</keyword>
<gene>
    <name evidence="4" type="ORF">N495_09205</name>
</gene>
<protein>
    <submittedName>
        <fullName evidence="4">Hydrogenase assembly protein HupF</fullName>
    </submittedName>
</protein>
<dbReference type="GO" id="GO:0070025">
    <property type="term" value="F:carbon monoxide binding"/>
    <property type="evidence" value="ECO:0007669"/>
    <property type="project" value="TreeGrafter"/>
</dbReference>
<evidence type="ECO:0000313" key="5">
    <source>
        <dbReference type="Proteomes" id="UP000032250"/>
    </source>
</evidence>
<reference evidence="4 5" key="1">
    <citation type="submission" date="2014-06" db="EMBL/GenBank/DDBJ databases">
        <title>Genome characterization of distinct group I Clostridium botulinum lineages.</title>
        <authorList>
            <person name="Giordani F."/>
            <person name="Anselmo A."/>
            <person name="Fillo S."/>
            <person name="Palozzi A.M."/>
            <person name="Fortunato A."/>
            <person name="Gentile B."/>
            <person name="Ciammaruconi A."/>
            <person name="Anniballi F."/>
            <person name="De Medici D."/>
            <person name="Lista F."/>
        </authorList>
    </citation>
    <scope>NUCLEOTIDE SEQUENCE [LARGE SCALE GENOMIC DNA]</scope>
    <source>
        <strain evidence="4 5">B2 450</strain>
    </source>
</reference>
<comment type="similarity">
    <text evidence="1">Belongs to the HypD family.</text>
</comment>
<evidence type="ECO:0000256" key="3">
    <source>
        <dbReference type="ARBA" id="ARBA00023004"/>
    </source>
</evidence>
<dbReference type="Pfam" id="PF01924">
    <property type="entry name" value="HypD"/>
    <property type="match status" value="1"/>
</dbReference>
<dbReference type="PANTHER" id="PTHR30149">
    <property type="entry name" value="HYDROGENASE PROTEIN ASSEMBLY PROTEIN HYPD"/>
    <property type="match status" value="1"/>
</dbReference>
<dbReference type="Proteomes" id="UP000032250">
    <property type="component" value="Unassembled WGS sequence"/>
</dbReference>
<organism evidence="4 5">
    <name type="scientific">Clostridium botulinum B2 450</name>
    <dbReference type="NCBI Taxonomy" id="1379739"/>
    <lineage>
        <taxon>Bacteria</taxon>
        <taxon>Bacillati</taxon>
        <taxon>Bacillota</taxon>
        <taxon>Clostridia</taxon>
        <taxon>Eubacteriales</taxon>
        <taxon>Clostridiaceae</taxon>
        <taxon>Clostridium</taxon>
    </lineage>
</organism>
<keyword evidence="3" id="KW-0408">Iron</keyword>
<dbReference type="InterPro" id="IPR002780">
    <property type="entry name" value="Hyd_form_HypD"/>
</dbReference>
<evidence type="ECO:0000313" key="4">
    <source>
        <dbReference type="EMBL" id="KIS23763.1"/>
    </source>
</evidence>
<dbReference type="InterPro" id="IPR042244">
    <property type="entry name" value="HypD_2_sf"/>
</dbReference>
<dbReference type="Gene3D" id="6.10.20.100">
    <property type="match status" value="1"/>
</dbReference>
<dbReference type="NCBIfam" id="TIGR00075">
    <property type="entry name" value="hypD"/>
    <property type="match status" value="1"/>
</dbReference>